<comment type="similarity">
    <text evidence="1">Belongs to the HIBADH-related family.</text>
</comment>
<dbReference type="InterPro" id="IPR013328">
    <property type="entry name" value="6PGD_dom2"/>
</dbReference>
<evidence type="ECO:0000256" key="4">
    <source>
        <dbReference type="PIRSR" id="PIRSR000103-1"/>
    </source>
</evidence>
<evidence type="ECO:0000313" key="7">
    <source>
        <dbReference type="EMBL" id="MBB5895016.1"/>
    </source>
</evidence>
<dbReference type="AlphaFoldDB" id="A0A7W9KLZ8"/>
<dbReference type="SUPFAM" id="SSF48179">
    <property type="entry name" value="6-phosphogluconate dehydrogenase C-terminal domain-like"/>
    <property type="match status" value="1"/>
</dbReference>
<dbReference type="SUPFAM" id="SSF51735">
    <property type="entry name" value="NAD(P)-binding Rossmann-fold domains"/>
    <property type="match status" value="1"/>
</dbReference>
<keyword evidence="2" id="KW-0560">Oxidoreductase</keyword>
<evidence type="ECO:0000313" key="8">
    <source>
        <dbReference type="Proteomes" id="UP000585638"/>
    </source>
</evidence>
<keyword evidence="3" id="KW-0520">NAD</keyword>
<keyword evidence="8" id="KW-1185">Reference proteome</keyword>
<dbReference type="PIRSF" id="PIRSF000103">
    <property type="entry name" value="HIBADH"/>
    <property type="match status" value="1"/>
</dbReference>
<organism evidence="7 8">
    <name type="scientific">Kutzneria kofuensis</name>
    <dbReference type="NCBI Taxonomy" id="103725"/>
    <lineage>
        <taxon>Bacteria</taxon>
        <taxon>Bacillati</taxon>
        <taxon>Actinomycetota</taxon>
        <taxon>Actinomycetes</taxon>
        <taxon>Pseudonocardiales</taxon>
        <taxon>Pseudonocardiaceae</taxon>
        <taxon>Kutzneria</taxon>
    </lineage>
</organism>
<accession>A0A7W9KLZ8</accession>
<dbReference type="Pfam" id="PF03446">
    <property type="entry name" value="NAD_binding_2"/>
    <property type="match status" value="1"/>
</dbReference>
<dbReference type="Gene3D" id="1.10.1040.10">
    <property type="entry name" value="N-(1-d-carboxylethyl)-l-norvaline Dehydrogenase, domain 2"/>
    <property type="match status" value="1"/>
</dbReference>
<comment type="caution">
    <text evidence="7">The sequence shown here is derived from an EMBL/GenBank/DDBJ whole genome shotgun (WGS) entry which is preliminary data.</text>
</comment>
<evidence type="ECO:0000259" key="5">
    <source>
        <dbReference type="Pfam" id="PF03446"/>
    </source>
</evidence>
<dbReference type="GO" id="GO:0006574">
    <property type="term" value="P:L-valine catabolic process"/>
    <property type="evidence" value="ECO:0007669"/>
    <property type="project" value="TreeGrafter"/>
</dbReference>
<dbReference type="Pfam" id="PF14833">
    <property type="entry name" value="NAD_binding_11"/>
    <property type="match status" value="1"/>
</dbReference>
<feature type="active site" evidence="4">
    <location>
        <position position="158"/>
    </location>
</feature>
<feature type="domain" description="6-phosphogluconate dehydrogenase NADP-binding" evidence="5">
    <location>
        <begin position="6"/>
        <end position="149"/>
    </location>
</feature>
<dbReference type="Gene3D" id="3.40.50.720">
    <property type="entry name" value="NAD(P)-binding Rossmann-like Domain"/>
    <property type="match status" value="1"/>
</dbReference>
<dbReference type="InterPro" id="IPR008927">
    <property type="entry name" value="6-PGluconate_DH-like_C_sf"/>
</dbReference>
<evidence type="ECO:0000256" key="2">
    <source>
        <dbReference type="ARBA" id="ARBA00023002"/>
    </source>
</evidence>
<dbReference type="PANTHER" id="PTHR22981">
    <property type="entry name" value="3-HYDROXYISOBUTYRATE DEHYDROGENASE-RELATED"/>
    <property type="match status" value="1"/>
</dbReference>
<feature type="domain" description="3-hydroxyisobutyrate dehydrogenase-like NAD-binding" evidence="6">
    <location>
        <begin position="152"/>
        <end position="263"/>
    </location>
</feature>
<dbReference type="InterPro" id="IPR006115">
    <property type="entry name" value="6PGDH_NADP-bd"/>
</dbReference>
<evidence type="ECO:0000256" key="1">
    <source>
        <dbReference type="ARBA" id="ARBA00009080"/>
    </source>
</evidence>
<evidence type="ECO:0000256" key="3">
    <source>
        <dbReference type="ARBA" id="ARBA00023027"/>
    </source>
</evidence>
<gene>
    <name evidence="7" type="ORF">BJ998_006212</name>
</gene>
<dbReference type="InterPro" id="IPR015815">
    <property type="entry name" value="HIBADH-related"/>
</dbReference>
<dbReference type="GO" id="GO:0050661">
    <property type="term" value="F:NADP binding"/>
    <property type="evidence" value="ECO:0007669"/>
    <property type="project" value="InterPro"/>
</dbReference>
<name>A0A7W9KLZ8_9PSEU</name>
<dbReference type="InterPro" id="IPR036291">
    <property type="entry name" value="NAD(P)-bd_dom_sf"/>
</dbReference>
<dbReference type="PANTHER" id="PTHR22981:SF84">
    <property type="entry name" value="3-HYDROXYISOBUTYRATE DEHYDROGENASE"/>
    <property type="match status" value="1"/>
</dbReference>
<reference evidence="7 8" key="1">
    <citation type="submission" date="2020-08" db="EMBL/GenBank/DDBJ databases">
        <title>Sequencing the genomes of 1000 actinobacteria strains.</title>
        <authorList>
            <person name="Klenk H.-P."/>
        </authorList>
    </citation>
    <scope>NUCLEOTIDE SEQUENCE [LARGE SCALE GENOMIC DNA]</scope>
    <source>
        <strain evidence="7 8">DSM 43851</strain>
    </source>
</reference>
<evidence type="ECO:0000259" key="6">
    <source>
        <dbReference type="Pfam" id="PF14833"/>
    </source>
</evidence>
<dbReference type="RefSeq" id="WP_184866854.1">
    <property type="nucleotide sequence ID" value="NZ_BAAAWY010000009.1"/>
</dbReference>
<sequence>MRMPGTVGVVGVGRMGTPLIARLVASGHDVVATDIRPSRRPAAEEAGARWVSELDSCDVLLTVLPGNAELAEYSPVDCRMWIDLTSGSVETGQKLARQHDVTYLDAPMGGGVSAMREGTVTLYVGGPGEALEAATPLLRSFASTIHHVGDHGAGYLAKLLINLQWFGHAALATEALLLARRHGVPPGRMRSLLLGSAGDSAFVQRHLPALLDGDYLRDFGLDRCLEELESVERSAAVAGTPHRLSSLVAELHRSALERFGPEDGELLVPALLEEQAGFRLSGKD</sequence>
<dbReference type="GO" id="GO:0008442">
    <property type="term" value="F:3-hydroxyisobutyrate dehydrogenase activity"/>
    <property type="evidence" value="ECO:0007669"/>
    <property type="project" value="TreeGrafter"/>
</dbReference>
<dbReference type="EMBL" id="JACHIR010000001">
    <property type="protein sequence ID" value="MBB5895016.1"/>
    <property type="molecule type" value="Genomic_DNA"/>
</dbReference>
<protein>
    <submittedName>
        <fullName evidence="7">3-hydroxyisobutyrate dehydrogenase-like beta-hydroxyacid dehydrogenase</fullName>
    </submittedName>
</protein>
<dbReference type="Proteomes" id="UP000585638">
    <property type="component" value="Unassembled WGS sequence"/>
</dbReference>
<proteinExistence type="inferred from homology"/>
<dbReference type="InterPro" id="IPR029154">
    <property type="entry name" value="HIBADH-like_NADP-bd"/>
</dbReference>
<dbReference type="GO" id="GO:0051287">
    <property type="term" value="F:NAD binding"/>
    <property type="evidence" value="ECO:0007669"/>
    <property type="project" value="InterPro"/>
</dbReference>